<evidence type="ECO:0000313" key="3">
    <source>
        <dbReference type="Proteomes" id="UP000179807"/>
    </source>
</evidence>
<comment type="caution">
    <text evidence="2">The sequence shown here is derived from an EMBL/GenBank/DDBJ whole genome shotgun (WGS) entry which is preliminary data.</text>
</comment>
<dbReference type="Proteomes" id="UP000179807">
    <property type="component" value="Unassembled WGS sequence"/>
</dbReference>
<dbReference type="Gene3D" id="1.10.10.10">
    <property type="entry name" value="Winged helix-like DNA-binding domain superfamily/Winged helix DNA-binding domain"/>
    <property type="match status" value="1"/>
</dbReference>
<keyword evidence="3" id="KW-1185">Reference proteome</keyword>
<dbReference type="AlphaFoldDB" id="A0A1J4KR37"/>
<sequence>MLKSLHFIYQHRMDNDELLMMQSLNERYEDIGPLFSFDNAIVGDERYLYPEEIAFDEIEIIKTPPQSPIPQFNSIKALFEISLNPNVLKFIPSERWNNVDQISLEDMTKTYFRAHSTKKLRFEHKLWNALKITLDNPHMYALVGVRWITHNVIKVNKKIFAKLLALTKPTSSLFNIQGSFPSHGFIEVEQEELDKLAFDRGDEADCRFFIHKNGVFTLLAIENDICQCKWVAA</sequence>
<dbReference type="GeneID" id="94826217"/>
<feature type="domain" description="Initiator binding" evidence="1">
    <location>
        <begin position="100"/>
        <end position="191"/>
    </location>
</feature>
<gene>
    <name evidence="2" type="ORF">TRFO_03778</name>
</gene>
<organism evidence="2 3">
    <name type="scientific">Tritrichomonas foetus</name>
    <dbReference type="NCBI Taxonomy" id="1144522"/>
    <lineage>
        <taxon>Eukaryota</taxon>
        <taxon>Metamonada</taxon>
        <taxon>Parabasalia</taxon>
        <taxon>Tritrichomonadida</taxon>
        <taxon>Tritrichomonadidae</taxon>
        <taxon>Tritrichomonas</taxon>
    </lineage>
</organism>
<name>A0A1J4KR37_9EUKA</name>
<dbReference type="InterPro" id="IPR036388">
    <property type="entry name" value="WH-like_DNA-bd_sf"/>
</dbReference>
<dbReference type="RefSeq" id="XP_068365270.1">
    <property type="nucleotide sequence ID" value="XM_068491513.1"/>
</dbReference>
<accession>A0A1J4KR37</accession>
<evidence type="ECO:0000313" key="2">
    <source>
        <dbReference type="EMBL" id="OHT12134.1"/>
    </source>
</evidence>
<dbReference type="Pfam" id="PF10416">
    <property type="entry name" value="IBD"/>
    <property type="match status" value="1"/>
</dbReference>
<dbReference type="EMBL" id="MLAK01000571">
    <property type="protein sequence ID" value="OHT12134.1"/>
    <property type="molecule type" value="Genomic_DNA"/>
</dbReference>
<dbReference type="OrthoDB" id="10538662at2759"/>
<reference evidence="2" key="1">
    <citation type="submission" date="2016-10" db="EMBL/GenBank/DDBJ databases">
        <authorList>
            <person name="Benchimol M."/>
            <person name="Almeida L.G."/>
            <person name="Vasconcelos A.T."/>
            <person name="Perreira-Neves A."/>
            <person name="Rosa I.A."/>
            <person name="Tasca T."/>
            <person name="Bogo M.R."/>
            <person name="de Souza W."/>
        </authorList>
    </citation>
    <scope>NUCLEOTIDE SEQUENCE [LARGE SCALE GENOMIC DNA]</scope>
    <source>
        <strain evidence="2">K</strain>
    </source>
</reference>
<proteinExistence type="predicted"/>
<protein>
    <recommendedName>
        <fullName evidence="1">Initiator binding domain-containing protein</fullName>
    </recommendedName>
</protein>
<evidence type="ECO:0000259" key="1">
    <source>
        <dbReference type="Pfam" id="PF10416"/>
    </source>
</evidence>
<dbReference type="VEuPathDB" id="TrichDB:TRFO_03778"/>
<dbReference type="InterPro" id="IPR018845">
    <property type="entry name" value="Initiator-bd"/>
</dbReference>